<dbReference type="RefSeq" id="WP_078697141.1">
    <property type="nucleotide sequence ID" value="NZ_FUYH01000017.1"/>
</dbReference>
<dbReference type="STRING" id="1147123.SAMN05443428_11732"/>
<dbReference type="Pfam" id="PF03477">
    <property type="entry name" value="ATP-cone"/>
    <property type="match status" value="1"/>
</dbReference>
<organism evidence="5 6">
    <name type="scientific">Caloramator quimbayensis</name>
    <dbReference type="NCBI Taxonomy" id="1147123"/>
    <lineage>
        <taxon>Bacteria</taxon>
        <taxon>Bacillati</taxon>
        <taxon>Bacillota</taxon>
        <taxon>Clostridia</taxon>
        <taxon>Eubacteriales</taxon>
        <taxon>Clostridiaceae</taxon>
        <taxon>Caloramator</taxon>
    </lineage>
</organism>
<feature type="domain" description="ATP-cone" evidence="4">
    <location>
        <begin position="1"/>
        <end position="85"/>
    </location>
</feature>
<dbReference type="PROSITE" id="PS51161">
    <property type="entry name" value="ATP_CONE"/>
    <property type="match status" value="1"/>
</dbReference>
<dbReference type="Proteomes" id="UP000190105">
    <property type="component" value="Unassembled WGS sequence"/>
</dbReference>
<accession>A0A1T4Y1A1</accession>
<dbReference type="GO" id="GO:0005524">
    <property type="term" value="F:ATP binding"/>
    <property type="evidence" value="ECO:0007669"/>
    <property type="project" value="UniProtKB-UniRule"/>
</dbReference>
<name>A0A1T4Y1A1_9CLOT</name>
<dbReference type="InterPro" id="IPR005144">
    <property type="entry name" value="ATP-cone_dom"/>
</dbReference>
<evidence type="ECO:0000313" key="6">
    <source>
        <dbReference type="Proteomes" id="UP000190105"/>
    </source>
</evidence>
<proteinExistence type="predicted"/>
<evidence type="ECO:0000256" key="1">
    <source>
        <dbReference type="ARBA" id="ARBA00022741"/>
    </source>
</evidence>
<dbReference type="OrthoDB" id="1955101at2"/>
<keyword evidence="2 3" id="KW-0067">ATP-binding</keyword>
<evidence type="ECO:0000256" key="2">
    <source>
        <dbReference type="ARBA" id="ARBA00022840"/>
    </source>
</evidence>
<evidence type="ECO:0000259" key="4">
    <source>
        <dbReference type="PROSITE" id="PS51161"/>
    </source>
</evidence>
<protein>
    <submittedName>
        <fullName evidence="5">ATP cone domain-containing protein</fullName>
    </submittedName>
</protein>
<evidence type="ECO:0000313" key="5">
    <source>
        <dbReference type="EMBL" id="SKA95091.1"/>
    </source>
</evidence>
<gene>
    <name evidence="5" type="ORF">SAMN05443428_11732</name>
</gene>
<reference evidence="6" key="1">
    <citation type="submission" date="2017-02" db="EMBL/GenBank/DDBJ databases">
        <authorList>
            <person name="Varghese N."/>
            <person name="Submissions S."/>
        </authorList>
    </citation>
    <scope>NUCLEOTIDE SEQUENCE [LARGE SCALE GENOMIC DNA]</scope>
    <source>
        <strain evidence="6">USBA 833</strain>
    </source>
</reference>
<dbReference type="EMBL" id="FUYH01000017">
    <property type="protein sequence ID" value="SKA95091.1"/>
    <property type="molecule type" value="Genomic_DNA"/>
</dbReference>
<keyword evidence="1 3" id="KW-0547">Nucleotide-binding</keyword>
<evidence type="ECO:0000256" key="3">
    <source>
        <dbReference type="PROSITE-ProRule" id="PRU00492"/>
    </source>
</evidence>
<sequence>MKVRKRDGSLQDFDFEKMIRSIEAASDEVGEPMTLSDLQNVSKEVEKILKSKFIDEVSYMDIRDAISAELKNSGFEDVAKAYSEF</sequence>
<dbReference type="AlphaFoldDB" id="A0A1T4Y1A1"/>
<keyword evidence="6" id="KW-1185">Reference proteome</keyword>